<proteinExistence type="inferred from homology"/>
<evidence type="ECO:0000313" key="8">
    <source>
        <dbReference type="EMBL" id="TVU03799.1"/>
    </source>
</evidence>
<comment type="caution">
    <text evidence="8">The sequence shown here is derived from an EMBL/GenBank/DDBJ whole genome shotgun (WGS) entry which is preliminary data.</text>
</comment>
<evidence type="ECO:0000256" key="5">
    <source>
        <dbReference type="ARBA" id="ARBA00023125"/>
    </source>
</evidence>
<accession>A0A5J9SXQ0</accession>
<feature type="compositionally biased region" description="Acidic residues" evidence="6">
    <location>
        <begin position="217"/>
        <end position="230"/>
    </location>
</feature>
<keyword evidence="9" id="KW-1185">Reference proteome</keyword>
<dbReference type="Proteomes" id="UP000324897">
    <property type="component" value="Unassembled WGS sequence"/>
</dbReference>
<feature type="region of interest" description="Disordered" evidence="6">
    <location>
        <begin position="201"/>
        <end position="267"/>
    </location>
</feature>
<evidence type="ECO:0000259" key="7">
    <source>
        <dbReference type="Pfam" id="PF08646"/>
    </source>
</evidence>
<evidence type="ECO:0000256" key="6">
    <source>
        <dbReference type="SAM" id="MobiDB-lite"/>
    </source>
</evidence>
<dbReference type="Gene3D" id="2.40.50.140">
    <property type="entry name" value="Nucleic acid-binding proteins"/>
    <property type="match status" value="1"/>
</dbReference>
<dbReference type="InterPro" id="IPR047192">
    <property type="entry name" value="Euk_RPA1_DBD_C"/>
</dbReference>
<dbReference type="EMBL" id="RWGY01000140">
    <property type="protein sequence ID" value="TVU03799.1"/>
    <property type="molecule type" value="Genomic_DNA"/>
</dbReference>
<comment type="similarity">
    <text evidence="1">Belongs to the replication factor A protein 1 family.</text>
</comment>
<evidence type="ECO:0000256" key="1">
    <source>
        <dbReference type="ARBA" id="ARBA00005690"/>
    </source>
</evidence>
<feature type="domain" description="Replication factor A C-terminal" evidence="7">
    <location>
        <begin position="33"/>
        <end position="120"/>
    </location>
</feature>
<feature type="non-terminal residue" evidence="8">
    <location>
        <position position="1"/>
    </location>
</feature>
<organism evidence="8 9">
    <name type="scientific">Eragrostis curvula</name>
    <name type="common">weeping love grass</name>
    <dbReference type="NCBI Taxonomy" id="38414"/>
    <lineage>
        <taxon>Eukaryota</taxon>
        <taxon>Viridiplantae</taxon>
        <taxon>Streptophyta</taxon>
        <taxon>Embryophyta</taxon>
        <taxon>Tracheophyta</taxon>
        <taxon>Spermatophyta</taxon>
        <taxon>Magnoliopsida</taxon>
        <taxon>Liliopsida</taxon>
        <taxon>Poales</taxon>
        <taxon>Poaceae</taxon>
        <taxon>PACMAD clade</taxon>
        <taxon>Chloridoideae</taxon>
        <taxon>Eragrostideae</taxon>
        <taxon>Eragrostidinae</taxon>
        <taxon>Eragrostis</taxon>
    </lineage>
</organism>
<gene>
    <name evidence="8" type="ORF">EJB05_50647</name>
</gene>
<keyword evidence="2" id="KW-0479">Metal-binding</keyword>
<feature type="region of interest" description="Disordered" evidence="6">
    <location>
        <begin position="1"/>
        <end position="25"/>
    </location>
</feature>
<dbReference type="Gramene" id="TVU03799">
    <property type="protein sequence ID" value="TVU03799"/>
    <property type="gene ID" value="EJB05_50647"/>
</dbReference>
<protein>
    <recommendedName>
        <fullName evidence="7">Replication factor A C-terminal domain-containing protein</fullName>
    </recommendedName>
</protein>
<dbReference type="InterPro" id="IPR012340">
    <property type="entry name" value="NA-bd_OB-fold"/>
</dbReference>
<dbReference type="GO" id="GO:0003677">
    <property type="term" value="F:DNA binding"/>
    <property type="evidence" value="ECO:0007669"/>
    <property type="project" value="UniProtKB-KW"/>
</dbReference>
<keyword evidence="3" id="KW-0863">Zinc-finger</keyword>
<evidence type="ECO:0000256" key="3">
    <source>
        <dbReference type="ARBA" id="ARBA00022771"/>
    </source>
</evidence>
<name>A0A5J9SXQ0_9POAL</name>
<dbReference type="GO" id="GO:0008270">
    <property type="term" value="F:zinc ion binding"/>
    <property type="evidence" value="ECO:0007669"/>
    <property type="project" value="UniProtKB-KW"/>
</dbReference>
<dbReference type="Pfam" id="PF08646">
    <property type="entry name" value="Rep_fac-A_C"/>
    <property type="match status" value="1"/>
</dbReference>
<dbReference type="InterPro" id="IPR013955">
    <property type="entry name" value="Rep_factor-A_C"/>
</dbReference>
<sequence length="267" mass="30677">MRYTRTSQRTQERKKATSQTEEVNPTAGKNKKFQCTVTITKVSPKSSWYYPACKKCLSTFRMINSEFKCSKDDCGSTSFDNRYKISLMGTDQTYELEFVVFDHKAEKLIGKPIHWLDKKYDRFEIPPEVANLVGQKFTFIVKISTTKRSISNPNPSFEVVYTKSQHGKQLKTPSIQRIDAQKVPTTELSIQKKRTPLIPIHSKRITNQGRSKNPNDDNTETDPMDIEESSDEYKTSGLGNKRSYFTMMGAPNDAEHQNSIMDKKLKC</sequence>
<evidence type="ECO:0000256" key="4">
    <source>
        <dbReference type="ARBA" id="ARBA00022833"/>
    </source>
</evidence>
<keyword evidence="5" id="KW-0238">DNA-binding</keyword>
<keyword evidence="4" id="KW-0862">Zinc</keyword>
<dbReference type="SUPFAM" id="SSF50249">
    <property type="entry name" value="Nucleic acid-binding proteins"/>
    <property type="match status" value="1"/>
</dbReference>
<dbReference type="PANTHER" id="PTHR47165:SF4">
    <property type="entry name" value="OS03G0429900 PROTEIN"/>
    <property type="match status" value="1"/>
</dbReference>
<dbReference type="PANTHER" id="PTHR47165">
    <property type="entry name" value="OS03G0429900 PROTEIN"/>
    <property type="match status" value="1"/>
</dbReference>
<feature type="compositionally biased region" description="Basic and acidic residues" evidence="6">
    <location>
        <begin position="253"/>
        <end position="267"/>
    </location>
</feature>
<reference evidence="8 9" key="1">
    <citation type="journal article" date="2019" name="Sci. Rep.">
        <title>A high-quality genome of Eragrostis curvula grass provides insights into Poaceae evolution and supports new strategies to enhance forage quality.</title>
        <authorList>
            <person name="Carballo J."/>
            <person name="Santos B.A.C.M."/>
            <person name="Zappacosta D."/>
            <person name="Garbus I."/>
            <person name="Selva J.P."/>
            <person name="Gallo C.A."/>
            <person name="Diaz A."/>
            <person name="Albertini E."/>
            <person name="Caccamo M."/>
            <person name="Echenique V."/>
        </authorList>
    </citation>
    <scope>NUCLEOTIDE SEQUENCE [LARGE SCALE GENOMIC DNA]</scope>
    <source>
        <strain evidence="9">cv. Victoria</strain>
        <tissue evidence="8">Leaf</tissue>
    </source>
</reference>
<dbReference type="OrthoDB" id="687381at2759"/>
<dbReference type="CDD" id="cd04476">
    <property type="entry name" value="RPA1_DBD_C"/>
    <property type="match status" value="1"/>
</dbReference>
<dbReference type="AlphaFoldDB" id="A0A5J9SXQ0"/>
<evidence type="ECO:0000313" key="9">
    <source>
        <dbReference type="Proteomes" id="UP000324897"/>
    </source>
</evidence>
<evidence type="ECO:0000256" key="2">
    <source>
        <dbReference type="ARBA" id="ARBA00022723"/>
    </source>
</evidence>